<keyword evidence="2" id="KW-1185">Reference proteome</keyword>
<evidence type="ECO:0000313" key="1">
    <source>
        <dbReference type="EMBL" id="AST91101.1"/>
    </source>
</evidence>
<proteinExistence type="predicted"/>
<dbReference type="EMBL" id="CP018866">
    <property type="protein sequence ID" value="AST91101.1"/>
    <property type="molecule type" value="Genomic_DNA"/>
</dbReference>
<reference evidence="1 2" key="1">
    <citation type="submission" date="2016-12" db="EMBL/GenBank/DDBJ databases">
        <title>The whole genome sequencing and assembly of Bacillus cohnii DSM 6307T strain.</title>
        <authorList>
            <person name="Lee Y.-J."/>
            <person name="Yi H."/>
            <person name="Bahn Y.-S."/>
            <person name="Kim J.F."/>
            <person name="Lee D.-W."/>
        </authorList>
    </citation>
    <scope>NUCLEOTIDE SEQUENCE [LARGE SCALE GENOMIC DNA]</scope>
    <source>
        <strain evidence="1 2">DSM 6307</strain>
    </source>
</reference>
<dbReference type="RefSeq" id="WP_094366096.1">
    <property type="nucleotide sequence ID" value="NZ_CP018866.1"/>
</dbReference>
<organism evidence="1 2">
    <name type="scientific">Sutcliffiella cohnii</name>
    <dbReference type="NCBI Taxonomy" id="33932"/>
    <lineage>
        <taxon>Bacteria</taxon>
        <taxon>Bacillati</taxon>
        <taxon>Bacillota</taxon>
        <taxon>Bacilli</taxon>
        <taxon>Bacillales</taxon>
        <taxon>Bacillaceae</taxon>
        <taxon>Sutcliffiella</taxon>
    </lineage>
</organism>
<accession>A0A223KNP9</accession>
<sequence>MADMLFLLKLFKKEPKEIKKSNKAKKTDIKKDNKYIRKGKLGEYKIDIQLSQLQNDYKYTS</sequence>
<dbReference type="KEGG" id="bcoh:BC6307_07315"/>
<name>A0A223KNP9_9BACI</name>
<dbReference type="STRING" id="1314751.GCA_001591425_00310"/>
<dbReference type="Proteomes" id="UP000215224">
    <property type="component" value="Chromosome"/>
</dbReference>
<protein>
    <submittedName>
        <fullName evidence="1">Uncharacterized protein</fullName>
    </submittedName>
</protein>
<evidence type="ECO:0000313" key="2">
    <source>
        <dbReference type="Proteomes" id="UP000215224"/>
    </source>
</evidence>
<dbReference type="AlphaFoldDB" id="A0A223KNP9"/>
<gene>
    <name evidence="1" type="ORF">BC6307_07315</name>
</gene>